<dbReference type="EMBL" id="GG663746">
    <property type="protein sequence ID" value="EEH53348.1"/>
    <property type="molecule type" value="Genomic_DNA"/>
</dbReference>
<reference evidence="2 3" key="1">
    <citation type="journal article" date="2009" name="Science">
        <title>Green evolution and dynamic adaptations revealed by genomes of the marine picoeukaryotes Micromonas.</title>
        <authorList>
            <person name="Worden A.Z."/>
            <person name="Lee J.H."/>
            <person name="Mock T."/>
            <person name="Rouze P."/>
            <person name="Simmons M.P."/>
            <person name="Aerts A.L."/>
            <person name="Allen A.E."/>
            <person name="Cuvelier M.L."/>
            <person name="Derelle E."/>
            <person name="Everett M.V."/>
            <person name="Foulon E."/>
            <person name="Grimwood J."/>
            <person name="Gundlach H."/>
            <person name="Henrissat B."/>
            <person name="Napoli C."/>
            <person name="McDonald S.M."/>
            <person name="Parker M.S."/>
            <person name="Rombauts S."/>
            <person name="Salamov A."/>
            <person name="Von Dassow P."/>
            <person name="Badger J.H."/>
            <person name="Coutinho P.M."/>
            <person name="Demir E."/>
            <person name="Dubchak I."/>
            <person name="Gentemann C."/>
            <person name="Eikrem W."/>
            <person name="Gready J.E."/>
            <person name="John U."/>
            <person name="Lanier W."/>
            <person name="Lindquist E.A."/>
            <person name="Lucas S."/>
            <person name="Mayer K.F."/>
            <person name="Moreau H."/>
            <person name="Not F."/>
            <person name="Otillar R."/>
            <person name="Panaud O."/>
            <person name="Pangilinan J."/>
            <person name="Paulsen I."/>
            <person name="Piegu B."/>
            <person name="Poliakov A."/>
            <person name="Robbens S."/>
            <person name="Schmutz J."/>
            <person name="Toulza E."/>
            <person name="Wyss T."/>
            <person name="Zelensky A."/>
            <person name="Zhou K."/>
            <person name="Armbrust E.V."/>
            <person name="Bhattacharya D."/>
            <person name="Goodenough U.W."/>
            <person name="Van de Peer Y."/>
            <person name="Grigoriev I.V."/>
        </authorList>
    </citation>
    <scope>NUCLEOTIDE SEQUENCE [LARGE SCALE GENOMIC DNA]</scope>
    <source>
        <strain evidence="2 3">CCMP1545</strain>
    </source>
</reference>
<accession>C1N313</accession>
<dbReference type="OrthoDB" id="10612343at2759"/>
<evidence type="ECO:0000313" key="2">
    <source>
        <dbReference type="EMBL" id="EEH53348.1"/>
    </source>
</evidence>
<dbReference type="RefSeq" id="XP_003062529.1">
    <property type="nucleotide sequence ID" value="XM_003062483.1"/>
</dbReference>
<organism evidence="3">
    <name type="scientific">Micromonas pusilla (strain CCMP1545)</name>
    <name type="common">Picoplanktonic green alga</name>
    <dbReference type="NCBI Taxonomy" id="564608"/>
    <lineage>
        <taxon>Eukaryota</taxon>
        <taxon>Viridiplantae</taxon>
        <taxon>Chlorophyta</taxon>
        <taxon>Mamiellophyceae</taxon>
        <taxon>Mamiellales</taxon>
        <taxon>Mamiellaceae</taxon>
        <taxon>Micromonas</taxon>
    </lineage>
</organism>
<protein>
    <submittedName>
        <fullName evidence="2">Predicted protein</fullName>
    </submittedName>
</protein>
<feature type="compositionally biased region" description="Basic and acidic residues" evidence="1">
    <location>
        <begin position="1"/>
        <end position="18"/>
    </location>
</feature>
<name>C1N313_MICPC</name>
<dbReference type="GeneID" id="9687740"/>
<evidence type="ECO:0000313" key="3">
    <source>
        <dbReference type="Proteomes" id="UP000001876"/>
    </source>
</evidence>
<dbReference type="KEGG" id="mpp:MICPUCDRAFT_51996"/>
<feature type="region of interest" description="Disordered" evidence="1">
    <location>
        <begin position="1"/>
        <end position="70"/>
    </location>
</feature>
<feature type="compositionally biased region" description="Pro residues" evidence="1">
    <location>
        <begin position="45"/>
        <end position="54"/>
    </location>
</feature>
<dbReference type="AlphaFoldDB" id="C1N313"/>
<dbReference type="Proteomes" id="UP000001876">
    <property type="component" value="Unassembled WGS sequence"/>
</dbReference>
<proteinExistence type="predicted"/>
<gene>
    <name evidence="2" type="ORF">MICPUCDRAFT_51996</name>
</gene>
<keyword evidence="3" id="KW-1185">Reference proteome</keyword>
<sequence length="422" mass="45924">MGCAPSKERDALERDRAELSAQRRQLAMERQAWERQQRANATPAPYYPPAPPPRQQQQQHVAPPPPPPPPPPVVAAPTVVAIPPSTAVTYVVVPDPAAMRAWAYPGQVIWTPQTPPTLYPAISQRIPNYPPPPAGNWTYPPAPGSNLSLHASRIGWLLEPGPTVAKSDYVYTRETKHFGDMLNEKGFPVARVMDIVPHEVHAGEGLRMCGAKARGKFTQDDRKTEYALGTVDLGTVRTTMGKGVSAKVCVNYFAQPLDDAVLFHLGNGLDDIFQVKHDRGNVLKFQVTPGAPGEGCTKGVKMDGVCGWNDRASVDFRVDDAFLSSVIRTVVAVLEPSGKQRLYVDGALVGQGDGIALPRGAADPYEGQMKKDGEACERRECWLGRWMRPDQSSPLYAGIVSLDLFDDALTPEQVAEVSRPAA</sequence>
<evidence type="ECO:0000256" key="1">
    <source>
        <dbReference type="SAM" id="MobiDB-lite"/>
    </source>
</evidence>